<dbReference type="AlphaFoldDB" id="A0A8J3V8U4"/>
<sequence length="257" mass="27885">MATGINRLSETAVVGSSSSPFDYYLVLSETDSETDSETGPARVDGIVVEEYVYGDDHAAVGLDSVGWSAADGEWWNSAAFSREMRRDPLLRSRIVAARRSEAESVYRGLAGEDLPGETALRSRFHDREPFPSSAPLLFGPPEVPEGYHDRRVYRILFAGQLDSGHLAHLRDVWSMDLAADPHARVAGTARLHAGADLFTWDLRRIGAGVAGGLDATGLDVTALLAGPYATAIGPLLRELTTEMRFQGLIPVTIERFA</sequence>
<proteinExistence type="predicted"/>
<keyword evidence="2" id="KW-1185">Reference proteome</keyword>
<protein>
    <submittedName>
        <fullName evidence="1">Uncharacterized protein</fullName>
    </submittedName>
</protein>
<dbReference type="Proteomes" id="UP000605992">
    <property type="component" value="Unassembled WGS sequence"/>
</dbReference>
<evidence type="ECO:0000313" key="2">
    <source>
        <dbReference type="Proteomes" id="UP000605992"/>
    </source>
</evidence>
<dbReference type="RefSeq" id="WP_203947719.1">
    <property type="nucleotide sequence ID" value="NZ_BOOR01000054.1"/>
</dbReference>
<reference evidence="1" key="1">
    <citation type="submission" date="2021-01" db="EMBL/GenBank/DDBJ databases">
        <title>Whole genome shotgun sequence of Planotetraspora thailandica NBRC 104271.</title>
        <authorList>
            <person name="Komaki H."/>
            <person name="Tamura T."/>
        </authorList>
    </citation>
    <scope>NUCLEOTIDE SEQUENCE</scope>
    <source>
        <strain evidence="1">NBRC 104271</strain>
    </source>
</reference>
<organism evidence="1 2">
    <name type="scientific">Planotetraspora thailandica</name>
    <dbReference type="NCBI Taxonomy" id="487172"/>
    <lineage>
        <taxon>Bacteria</taxon>
        <taxon>Bacillati</taxon>
        <taxon>Actinomycetota</taxon>
        <taxon>Actinomycetes</taxon>
        <taxon>Streptosporangiales</taxon>
        <taxon>Streptosporangiaceae</taxon>
        <taxon>Planotetraspora</taxon>
    </lineage>
</organism>
<evidence type="ECO:0000313" key="1">
    <source>
        <dbReference type="EMBL" id="GII57597.1"/>
    </source>
</evidence>
<accession>A0A8J3V8U4</accession>
<comment type="caution">
    <text evidence="1">The sequence shown here is derived from an EMBL/GenBank/DDBJ whole genome shotgun (WGS) entry which is preliminary data.</text>
</comment>
<gene>
    <name evidence="1" type="ORF">Pth03_59860</name>
</gene>
<name>A0A8J3V8U4_9ACTN</name>
<dbReference type="EMBL" id="BOOR01000054">
    <property type="protein sequence ID" value="GII57597.1"/>
    <property type="molecule type" value="Genomic_DNA"/>
</dbReference>